<evidence type="ECO:0000313" key="3">
    <source>
        <dbReference type="EMBL" id="MDL9977816.1"/>
    </source>
</evidence>
<comment type="caution">
    <text evidence="3">The sequence shown here is derived from an EMBL/GenBank/DDBJ whole genome shotgun (WGS) entry which is preliminary data.</text>
</comment>
<feature type="region of interest" description="Disordered" evidence="1">
    <location>
        <begin position="1"/>
        <end position="56"/>
    </location>
</feature>
<feature type="transmembrane region" description="Helical" evidence="2">
    <location>
        <begin position="85"/>
        <end position="107"/>
    </location>
</feature>
<evidence type="ECO:0000313" key="4">
    <source>
        <dbReference type="Proteomes" id="UP001235064"/>
    </source>
</evidence>
<keyword evidence="2" id="KW-0472">Membrane</keyword>
<dbReference type="EMBL" id="JASXSZ010000001">
    <property type="protein sequence ID" value="MDL9977816.1"/>
    <property type="molecule type" value="Genomic_DNA"/>
</dbReference>
<keyword evidence="4" id="KW-1185">Reference proteome</keyword>
<protein>
    <recommendedName>
        <fullName evidence="5">DUF4878 domain-containing protein</fullName>
    </recommendedName>
</protein>
<reference evidence="3 4" key="1">
    <citation type="submission" date="2023-06" db="EMBL/GenBank/DDBJ databases">
        <title>Microbacterium sp. nov., isolated from a waste landfill.</title>
        <authorList>
            <person name="Wen W."/>
        </authorList>
    </citation>
    <scope>NUCLEOTIDE SEQUENCE [LARGE SCALE GENOMIC DNA]</scope>
    <source>
        <strain evidence="3 4">ASV49</strain>
    </source>
</reference>
<name>A0ABT7MTP5_9MICO</name>
<dbReference type="Proteomes" id="UP001235064">
    <property type="component" value="Unassembled WGS sequence"/>
</dbReference>
<dbReference type="RefSeq" id="WP_286285621.1">
    <property type="nucleotide sequence ID" value="NZ_JASXSZ010000001.1"/>
</dbReference>
<feature type="compositionally biased region" description="Pro residues" evidence="1">
    <location>
        <begin position="24"/>
        <end position="38"/>
    </location>
</feature>
<organism evidence="3 4">
    <name type="scientific">Microbacterium candidum</name>
    <dbReference type="NCBI Taxonomy" id="3041922"/>
    <lineage>
        <taxon>Bacteria</taxon>
        <taxon>Bacillati</taxon>
        <taxon>Actinomycetota</taxon>
        <taxon>Actinomycetes</taxon>
        <taxon>Micrococcales</taxon>
        <taxon>Microbacteriaceae</taxon>
        <taxon>Microbacterium</taxon>
    </lineage>
</organism>
<proteinExistence type="predicted"/>
<evidence type="ECO:0000256" key="2">
    <source>
        <dbReference type="SAM" id="Phobius"/>
    </source>
</evidence>
<evidence type="ECO:0000256" key="1">
    <source>
        <dbReference type="SAM" id="MobiDB-lite"/>
    </source>
</evidence>
<keyword evidence="2" id="KW-0812">Transmembrane</keyword>
<accession>A0ABT7MTP5</accession>
<feature type="compositionally biased region" description="Low complexity" evidence="1">
    <location>
        <begin position="46"/>
        <end position="56"/>
    </location>
</feature>
<sequence length="419" mass="43227">MGQGGAHAHDATTDAAASVSEATLPPPPPPPPLPPSLPADPRSVDADTTPTDVVDAPAAPIAAVPPASAESPPSAARKRSLARDLTLLGAVGVLLVAALGAGTATLFQQFYSPTAFVTRYLEMLADHDAADALAVPGVTVDSSELVAAGLPERASDALLRQSALGSLTDIHAVKTVDHDGITTVTVAYSAGGHPGTSDFDVERAGWIGIAPAWRFASSPLAVVDLTVRGSMQFSVNGFEVDKRQVSAEAADDPLAAVPLLVFSPGLYSVTVDTPISQSPGIAVLSNTPMKATPIDIQAQPTKQFEKAVQTRVHDFLTACATQKVLQPTACPFGYVVDNRITAPPTWSMVSQPAIALSPFGAGWKIDPAHAVAHIKVDVRSLFDGSIRHVNEDVEFIVTGTVTSQPDGSAAISVTGIDPD</sequence>
<gene>
    <name evidence="3" type="ORF">QSV35_00595</name>
</gene>
<keyword evidence="2" id="KW-1133">Transmembrane helix</keyword>
<evidence type="ECO:0008006" key="5">
    <source>
        <dbReference type="Google" id="ProtNLM"/>
    </source>
</evidence>